<sequence length="420" mass="44891">MAIRVGVADDPEKFLDTDLVVWSDGRGPDPTDVVLRGLTPDQRFAATDDEAPAAPLYAGVYGVFPLTLSIPGPRHTVRQVSVGGLTWVGVHPDQRRKGVLTSMIRDHFARVADTDWTGISALHASEPVIYGRFGYGLASRECKVTLGRGTTLVAPGLDEEAGRVRTELVDAAAEGVVGRVRAATLAGAAVGHGVVTLPEDLYAAYAHEHPDTLRNKEPQRVLLATLDGEDVGSAWFRREPKWENGQPQGTVKVMHVVGTPAARLALARRLVELDLMAKVEISGCSRDDLLQRWVGPTRGVVDGALDSLWLRLVDLPTAMAARGYSGAADLVLEVTDDFLPDQGGRWRLVADEAGSGRVERVDAVPDVTITTQQLAGAYLGDGSLLRLLQAGTLQEHRQGAVARLDAALAMPFAPDAATGF</sequence>
<protein>
    <submittedName>
        <fullName evidence="3">Putative acetyltransferase</fullName>
    </submittedName>
</protein>
<evidence type="ECO:0000313" key="3">
    <source>
        <dbReference type="EMBL" id="TQL32057.1"/>
    </source>
</evidence>
<dbReference type="GO" id="GO:0030649">
    <property type="term" value="P:aminoglycoside antibiotic catabolic process"/>
    <property type="evidence" value="ECO:0007669"/>
    <property type="project" value="TreeGrafter"/>
</dbReference>
<evidence type="ECO:0000313" key="4">
    <source>
        <dbReference type="Proteomes" id="UP000318336"/>
    </source>
</evidence>
<keyword evidence="4" id="KW-1185">Reference proteome</keyword>
<evidence type="ECO:0000259" key="1">
    <source>
        <dbReference type="Pfam" id="PF13530"/>
    </source>
</evidence>
<dbReference type="GO" id="GO:0034069">
    <property type="term" value="F:aminoglycoside N-acetyltransferase activity"/>
    <property type="evidence" value="ECO:0007669"/>
    <property type="project" value="TreeGrafter"/>
</dbReference>
<feature type="domain" description="Eis-like acetyltransferase" evidence="2">
    <location>
        <begin position="211"/>
        <end position="298"/>
    </location>
</feature>
<dbReference type="PANTHER" id="PTHR37817:SF1">
    <property type="entry name" value="N-ACETYLTRANSFERASE EIS"/>
    <property type="match status" value="1"/>
</dbReference>
<gene>
    <name evidence="3" type="ORF">FB554_0172</name>
</gene>
<dbReference type="Pfam" id="PF17668">
    <property type="entry name" value="Acetyltransf_17"/>
    <property type="match status" value="1"/>
</dbReference>
<dbReference type="InterPro" id="IPR036527">
    <property type="entry name" value="SCP2_sterol-bd_dom_sf"/>
</dbReference>
<dbReference type="EMBL" id="VFOK01000001">
    <property type="protein sequence ID" value="TQL32057.1"/>
    <property type="molecule type" value="Genomic_DNA"/>
</dbReference>
<dbReference type="SUPFAM" id="SSF55729">
    <property type="entry name" value="Acyl-CoA N-acyltransferases (Nat)"/>
    <property type="match status" value="1"/>
</dbReference>
<dbReference type="InterPro" id="IPR016181">
    <property type="entry name" value="Acyl_CoA_acyltransferase"/>
</dbReference>
<dbReference type="RefSeq" id="WP_142004209.1">
    <property type="nucleotide sequence ID" value="NZ_CAJTBP010000001.1"/>
</dbReference>
<accession>A0A542X885</accession>
<organism evidence="3 4">
    <name type="scientific">Barrientosiimonas humi</name>
    <dbReference type="NCBI Taxonomy" id="999931"/>
    <lineage>
        <taxon>Bacteria</taxon>
        <taxon>Bacillati</taxon>
        <taxon>Actinomycetota</taxon>
        <taxon>Actinomycetes</taxon>
        <taxon>Micrococcales</taxon>
        <taxon>Dermacoccaceae</taxon>
        <taxon>Barrientosiimonas</taxon>
    </lineage>
</organism>
<reference evidence="3 4" key="1">
    <citation type="submission" date="2019-06" db="EMBL/GenBank/DDBJ databases">
        <title>Sequencing the genomes of 1000 actinobacteria strains.</title>
        <authorList>
            <person name="Klenk H.-P."/>
        </authorList>
    </citation>
    <scope>NUCLEOTIDE SEQUENCE [LARGE SCALE GENOMIC DNA]</scope>
    <source>
        <strain evidence="3 4">DSM 24617</strain>
    </source>
</reference>
<dbReference type="InterPro" id="IPR051554">
    <property type="entry name" value="Acetyltransferase_Eis"/>
</dbReference>
<dbReference type="InterPro" id="IPR041380">
    <property type="entry name" value="Acetyltransf_17"/>
</dbReference>
<evidence type="ECO:0000259" key="2">
    <source>
        <dbReference type="Pfam" id="PF17668"/>
    </source>
</evidence>
<comment type="caution">
    <text evidence="3">The sequence shown here is derived from an EMBL/GenBank/DDBJ whole genome shotgun (WGS) entry which is preliminary data.</text>
</comment>
<dbReference type="InterPro" id="IPR025559">
    <property type="entry name" value="Eis_dom"/>
</dbReference>
<dbReference type="Pfam" id="PF13527">
    <property type="entry name" value="Acetyltransf_9"/>
    <property type="match status" value="1"/>
</dbReference>
<dbReference type="OrthoDB" id="8399956at2"/>
<keyword evidence="3" id="KW-0808">Transferase</keyword>
<dbReference type="SUPFAM" id="SSF55718">
    <property type="entry name" value="SCP-like"/>
    <property type="match status" value="1"/>
</dbReference>
<dbReference type="Proteomes" id="UP000318336">
    <property type="component" value="Unassembled WGS sequence"/>
</dbReference>
<name>A0A542X885_9MICO</name>
<dbReference type="Gene3D" id="3.40.630.30">
    <property type="match status" value="2"/>
</dbReference>
<dbReference type="AlphaFoldDB" id="A0A542X885"/>
<dbReference type="Gene3D" id="3.30.1050.10">
    <property type="entry name" value="SCP2 sterol-binding domain"/>
    <property type="match status" value="1"/>
</dbReference>
<dbReference type="NCBIfam" id="NF002367">
    <property type="entry name" value="PRK01346.1-4"/>
    <property type="match status" value="1"/>
</dbReference>
<dbReference type="Pfam" id="PF13530">
    <property type="entry name" value="SCP2_2"/>
    <property type="match status" value="1"/>
</dbReference>
<proteinExistence type="predicted"/>
<feature type="domain" description="Enhanced intracellular survival protein" evidence="1">
    <location>
        <begin position="316"/>
        <end position="408"/>
    </location>
</feature>
<dbReference type="PANTHER" id="PTHR37817">
    <property type="entry name" value="N-ACETYLTRANSFERASE EIS"/>
    <property type="match status" value="1"/>
</dbReference>